<accession>A0A820C370</accession>
<name>A0A820C370_9BILA</name>
<dbReference type="EMBL" id="CAJOBD010015777">
    <property type="protein sequence ID" value="CAF4211145.1"/>
    <property type="molecule type" value="Genomic_DNA"/>
</dbReference>
<proteinExistence type="predicted"/>
<evidence type="ECO:0000313" key="2">
    <source>
        <dbReference type="Proteomes" id="UP000663836"/>
    </source>
</evidence>
<dbReference type="Proteomes" id="UP000663836">
    <property type="component" value="Unassembled WGS sequence"/>
</dbReference>
<sequence length="166" mass="19272">MENQQLRSMNFFVLADSHAKFIPPTFTTSSYSLVTRSIPVTKTVLSTPPTTIIDPNLSLPSTSSLTLDQAKSNKKSKSRAVLDRKNKKRFQQLKLKRQQHTTKRKIHHQWTAPLIKQYLDSLQIKYSRIPPVHNRILRIVFNNQHDQDLAAEHLGIDIFDENHYQD</sequence>
<dbReference type="AlphaFoldDB" id="A0A820C370"/>
<organism evidence="1 2">
    <name type="scientific">Rotaria sordida</name>
    <dbReference type="NCBI Taxonomy" id="392033"/>
    <lineage>
        <taxon>Eukaryota</taxon>
        <taxon>Metazoa</taxon>
        <taxon>Spiralia</taxon>
        <taxon>Gnathifera</taxon>
        <taxon>Rotifera</taxon>
        <taxon>Eurotatoria</taxon>
        <taxon>Bdelloidea</taxon>
        <taxon>Philodinida</taxon>
        <taxon>Philodinidae</taxon>
        <taxon>Rotaria</taxon>
    </lineage>
</organism>
<evidence type="ECO:0000313" key="1">
    <source>
        <dbReference type="EMBL" id="CAF4211145.1"/>
    </source>
</evidence>
<protein>
    <submittedName>
        <fullName evidence="1">Uncharacterized protein</fullName>
    </submittedName>
</protein>
<reference evidence="1" key="1">
    <citation type="submission" date="2021-02" db="EMBL/GenBank/DDBJ databases">
        <authorList>
            <person name="Nowell W R."/>
        </authorList>
    </citation>
    <scope>NUCLEOTIDE SEQUENCE</scope>
</reference>
<gene>
    <name evidence="1" type="ORF">JBS370_LOCUS37001</name>
</gene>
<comment type="caution">
    <text evidence="1">The sequence shown here is derived from an EMBL/GenBank/DDBJ whole genome shotgun (WGS) entry which is preliminary data.</text>
</comment>
<feature type="non-terminal residue" evidence="1">
    <location>
        <position position="166"/>
    </location>
</feature>